<keyword evidence="1" id="KW-0521">NADP</keyword>
<feature type="domain" description="Alcohol dehydrogenase-like N-terminal" evidence="2">
    <location>
        <begin position="27"/>
        <end position="88"/>
    </location>
</feature>
<dbReference type="Pfam" id="PF08240">
    <property type="entry name" value="ADH_N"/>
    <property type="match status" value="1"/>
</dbReference>
<proteinExistence type="predicted"/>
<evidence type="ECO:0000256" key="1">
    <source>
        <dbReference type="ARBA" id="ARBA00022857"/>
    </source>
</evidence>
<dbReference type="PANTHER" id="PTHR44154">
    <property type="entry name" value="QUINONE OXIDOREDUCTASE"/>
    <property type="match status" value="1"/>
</dbReference>
<dbReference type="SUPFAM" id="SSF50129">
    <property type="entry name" value="GroES-like"/>
    <property type="match status" value="1"/>
</dbReference>
<evidence type="ECO:0000259" key="2">
    <source>
        <dbReference type="Pfam" id="PF08240"/>
    </source>
</evidence>
<dbReference type="InterPro" id="IPR011032">
    <property type="entry name" value="GroES-like_sf"/>
</dbReference>
<sequence>MRAIGVTQYGGPEALHEIDVPAEELTAGHVRIKVSHAAVNPTDTVLRAGMRSGTERASGPGDVPGMDIAGIVTELGEGADLAVGDAVVGIVLPSGTHGGVIGRNVCMARACQGLPAQPFL</sequence>
<protein>
    <submittedName>
        <fullName evidence="3">NADP-dependent oxidoreductase</fullName>
    </submittedName>
</protein>
<dbReference type="Gene3D" id="3.90.180.10">
    <property type="entry name" value="Medium-chain alcohol dehydrogenases, catalytic domain"/>
    <property type="match status" value="1"/>
</dbReference>
<dbReference type="RefSeq" id="WP_166432865.1">
    <property type="nucleotide sequence ID" value="NZ_VAVZ01000002.1"/>
</dbReference>
<evidence type="ECO:0000313" key="3">
    <source>
        <dbReference type="EMBL" id="TLQ01112.1"/>
    </source>
</evidence>
<keyword evidence="4" id="KW-1185">Reference proteome</keyword>
<dbReference type="InterPro" id="IPR013154">
    <property type="entry name" value="ADH-like_N"/>
</dbReference>
<reference evidence="3 4" key="1">
    <citation type="submission" date="2019-05" db="EMBL/GenBank/DDBJ databases">
        <title>Nesterenkonia sp. GY074 isolated from the Southern Atlantic Ocean.</title>
        <authorList>
            <person name="Zhang G."/>
        </authorList>
    </citation>
    <scope>NUCLEOTIDE SEQUENCE [LARGE SCALE GENOMIC DNA]</scope>
    <source>
        <strain evidence="3 4">GY074</strain>
    </source>
</reference>
<accession>A0A5R9BLZ3</accession>
<dbReference type="PANTHER" id="PTHR44154:SF1">
    <property type="entry name" value="QUINONE OXIDOREDUCTASE"/>
    <property type="match status" value="1"/>
</dbReference>
<dbReference type="InterPro" id="IPR051603">
    <property type="entry name" value="Zinc-ADH_QOR/CCCR"/>
</dbReference>
<gene>
    <name evidence="3" type="ORF">FEF26_01345</name>
</gene>
<dbReference type="Proteomes" id="UP000310458">
    <property type="component" value="Unassembled WGS sequence"/>
</dbReference>
<dbReference type="EMBL" id="VAVZ01000002">
    <property type="protein sequence ID" value="TLQ01112.1"/>
    <property type="molecule type" value="Genomic_DNA"/>
</dbReference>
<dbReference type="AlphaFoldDB" id="A0A5R9BLZ3"/>
<organism evidence="3 4">
    <name type="scientific">Nesterenkonia salmonea</name>
    <dbReference type="NCBI Taxonomy" id="1804987"/>
    <lineage>
        <taxon>Bacteria</taxon>
        <taxon>Bacillati</taxon>
        <taxon>Actinomycetota</taxon>
        <taxon>Actinomycetes</taxon>
        <taxon>Micrococcales</taxon>
        <taxon>Micrococcaceae</taxon>
        <taxon>Nesterenkonia</taxon>
    </lineage>
</organism>
<evidence type="ECO:0000313" key="4">
    <source>
        <dbReference type="Proteomes" id="UP000310458"/>
    </source>
</evidence>
<comment type="caution">
    <text evidence="3">The sequence shown here is derived from an EMBL/GenBank/DDBJ whole genome shotgun (WGS) entry which is preliminary data.</text>
</comment>
<name>A0A5R9BLZ3_9MICC</name>
<feature type="non-terminal residue" evidence="3">
    <location>
        <position position="120"/>
    </location>
</feature>